<keyword evidence="3 8" id="KW-1134">Transmembrane beta strand</keyword>
<dbReference type="Gene3D" id="2.60.40.1120">
    <property type="entry name" value="Carboxypeptidase-like, regulatory domain"/>
    <property type="match status" value="1"/>
</dbReference>
<dbReference type="Gene3D" id="2.170.130.10">
    <property type="entry name" value="TonB-dependent receptor, plug domain"/>
    <property type="match status" value="1"/>
</dbReference>
<dbReference type="InterPro" id="IPR000531">
    <property type="entry name" value="Beta-barrel_TonB"/>
</dbReference>
<comment type="caution">
    <text evidence="12">The sequence shown here is derived from an EMBL/GenBank/DDBJ whole genome shotgun (WGS) entry which is preliminary data.</text>
</comment>
<keyword evidence="7 8" id="KW-0998">Cell outer membrane</keyword>
<feature type="domain" description="TonB-dependent receptor plug" evidence="11">
    <location>
        <begin position="227"/>
        <end position="351"/>
    </location>
</feature>
<feature type="domain" description="TonB-dependent receptor-like beta-barrel" evidence="10">
    <location>
        <begin position="499"/>
        <end position="1063"/>
    </location>
</feature>
<dbReference type="EMBL" id="BAABCV010000003">
    <property type="protein sequence ID" value="GAA4090823.1"/>
    <property type="molecule type" value="Genomic_DNA"/>
</dbReference>
<dbReference type="Pfam" id="PF07715">
    <property type="entry name" value="Plug"/>
    <property type="match status" value="1"/>
</dbReference>
<dbReference type="PROSITE" id="PS52016">
    <property type="entry name" value="TONB_DEPENDENT_REC_3"/>
    <property type="match status" value="1"/>
</dbReference>
<dbReference type="Pfam" id="PF00593">
    <property type="entry name" value="TonB_dep_Rec_b-barrel"/>
    <property type="match status" value="1"/>
</dbReference>
<evidence type="ECO:0000256" key="6">
    <source>
        <dbReference type="ARBA" id="ARBA00023136"/>
    </source>
</evidence>
<gene>
    <name evidence="12" type="ORF">GCM10022392_10700</name>
</gene>
<reference evidence="13" key="1">
    <citation type="journal article" date="2019" name="Int. J. Syst. Evol. Microbiol.">
        <title>The Global Catalogue of Microorganisms (GCM) 10K type strain sequencing project: providing services to taxonomists for standard genome sequencing and annotation.</title>
        <authorList>
            <consortium name="The Broad Institute Genomics Platform"/>
            <consortium name="The Broad Institute Genome Sequencing Center for Infectious Disease"/>
            <person name="Wu L."/>
            <person name="Ma J."/>
        </authorList>
    </citation>
    <scope>NUCLEOTIDE SEQUENCE [LARGE SCALE GENOMIC DNA]</scope>
    <source>
        <strain evidence="13">JCM 17085</strain>
    </source>
</reference>
<evidence type="ECO:0000256" key="1">
    <source>
        <dbReference type="ARBA" id="ARBA00004571"/>
    </source>
</evidence>
<dbReference type="Gene3D" id="2.40.170.20">
    <property type="entry name" value="TonB-dependent receptor, beta-barrel domain"/>
    <property type="match status" value="1"/>
</dbReference>
<evidence type="ECO:0000313" key="13">
    <source>
        <dbReference type="Proteomes" id="UP001500841"/>
    </source>
</evidence>
<evidence type="ECO:0000256" key="7">
    <source>
        <dbReference type="ARBA" id="ARBA00023237"/>
    </source>
</evidence>
<sequence>MVKNLPILQIIRLLILIIIGNGLLSFSLKAENKNYNQDPEKRITVSFNKISLKNAFDEIAKKASVIIIYSNSKEITNAVVSISVKNKPIGDVLNELLAPFPLSYKVIDDKFVISHDSSKFKSPPSDIKYNLEIPVKGKVVDEQGKPLPGASVKIKQSNNGVVTDKEGNFTISNVPESGTLIISFVGYLTSEVNYVYDQNGPLTIQLKANANSLNEVQVIGYGTTTKRLNTGSVSTITAKEIDEQPVTNVLSALSGRMAGVFVQQTNGLPGGGISILIRGKGSIAAGTDPLYIIDGVPFSSSIIASNNILASGINGAVSPLNSLNPDDIESISILKDADATAIYGSRGSNGVVLITTKKGKPGKTTVNFNITNGISQIANLPVLLNSNQYLQIRQEAYKNDGITPSSDPNDPNYAPDLKVWDTTKSTDWRKYLLGRTGHVTDAQGTISGGNLNTNFVVGGNFHSETSVLPGDNLYERGGIHMGLQHTSENHKFYIQFSTSYNSDKNQLSNITTNFTGDLLLPPDFPLYDATGNYNYYLGWNPLADLSAISKTNTDNLIINSLAKYTLAPGLDLKASVGYNKIGINQVMTYPTNSQYQGSTNFTNFGNNSNENIIIEPQIEYNKRFGKSLLDLLVGGTYQSSVKESEFTQASNFSSDLLLDNISSATTFAISNYNIDYKYVSIFARANYNLDEKYIINLSIRRDGSSRFGPGNEFGNFGAIGAAWIFSSEDWFKNTLPFISYGKLRGSYGITGNDQITDYQYLSTYGSSGFSYQGVAGIQPSRIANANFHWETTKKLEFAVELGFLKDRILLNVNRYQNRTNDQLVSYSIPYLTGFNTYQANLPAVVENSGWEFEVNTKNFNNNAFSWTTTFNLTIPKNELLSFQNLATSSYANTLVIGEPITRIYGYKFTGLDQTGIPLFQTQSNGVSSNPSSATDQFFTLGKGYPNFYGGIGNTFTYNKWTLNIFGQFVRQFGMGGLTYTPGILTNNFAIINNRWQNPGDQTNIPKSSNSYDYYSAYSLSSANFFNTSYFRIKNISLSYSLPSEWLKKNKIQQLKIYLQGQNLFTFWNKKIPIYDPEAGAGTNIPPMKTLIAGIQITL</sequence>
<evidence type="ECO:0000256" key="8">
    <source>
        <dbReference type="PROSITE-ProRule" id="PRU01360"/>
    </source>
</evidence>
<evidence type="ECO:0000256" key="3">
    <source>
        <dbReference type="ARBA" id="ARBA00022452"/>
    </source>
</evidence>
<dbReference type="NCBIfam" id="TIGR04056">
    <property type="entry name" value="OMP_RagA_SusC"/>
    <property type="match status" value="1"/>
</dbReference>
<organism evidence="12 13">
    <name type="scientific">Mucilaginibacter panaciglaebae</name>
    <dbReference type="NCBI Taxonomy" id="502331"/>
    <lineage>
        <taxon>Bacteria</taxon>
        <taxon>Pseudomonadati</taxon>
        <taxon>Bacteroidota</taxon>
        <taxon>Sphingobacteriia</taxon>
        <taxon>Sphingobacteriales</taxon>
        <taxon>Sphingobacteriaceae</taxon>
        <taxon>Mucilaginibacter</taxon>
    </lineage>
</organism>
<accession>A0ABP7WK75</accession>
<dbReference type="InterPro" id="IPR039426">
    <property type="entry name" value="TonB-dep_rcpt-like"/>
</dbReference>
<proteinExistence type="inferred from homology"/>
<evidence type="ECO:0000256" key="4">
    <source>
        <dbReference type="ARBA" id="ARBA00022692"/>
    </source>
</evidence>
<evidence type="ECO:0000256" key="5">
    <source>
        <dbReference type="ARBA" id="ARBA00023077"/>
    </source>
</evidence>
<dbReference type="RefSeq" id="WP_345101536.1">
    <property type="nucleotide sequence ID" value="NZ_BAABCV010000003.1"/>
</dbReference>
<keyword evidence="4 8" id="KW-0812">Transmembrane</keyword>
<dbReference type="Pfam" id="PF13715">
    <property type="entry name" value="CarbopepD_reg_2"/>
    <property type="match status" value="1"/>
</dbReference>
<comment type="similarity">
    <text evidence="8 9">Belongs to the TonB-dependent receptor family.</text>
</comment>
<keyword evidence="12" id="KW-0675">Receptor</keyword>
<keyword evidence="2 8" id="KW-0813">Transport</keyword>
<keyword evidence="6 8" id="KW-0472">Membrane</keyword>
<comment type="subcellular location">
    <subcellularLocation>
        <location evidence="1 8">Cell outer membrane</location>
        <topology evidence="1 8">Multi-pass membrane protein</topology>
    </subcellularLocation>
</comment>
<dbReference type="SUPFAM" id="SSF49464">
    <property type="entry name" value="Carboxypeptidase regulatory domain-like"/>
    <property type="match status" value="1"/>
</dbReference>
<dbReference type="InterPro" id="IPR036942">
    <property type="entry name" value="Beta-barrel_TonB_sf"/>
</dbReference>
<keyword evidence="13" id="KW-1185">Reference proteome</keyword>
<dbReference type="Proteomes" id="UP001500841">
    <property type="component" value="Unassembled WGS sequence"/>
</dbReference>
<evidence type="ECO:0000256" key="2">
    <source>
        <dbReference type="ARBA" id="ARBA00022448"/>
    </source>
</evidence>
<evidence type="ECO:0000259" key="10">
    <source>
        <dbReference type="Pfam" id="PF00593"/>
    </source>
</evidence>
<evidence type="ECO:0000256" key="9">
    <source>
        <dbReference type="RuleBase" id="RU003357"/>
    </source>
</evidence>
<evidence type="ECO:0000259" key="11">
    <source>
        <dbReference type="Pfam" id="PF07715"/>
    </source>
</evidence>
<name>A0ABP7WK75_9SPHI</name>
<dbReference type="NCBIfam" id="TIGR04057">
    <property type="entry name" value="SusC_RagA_signa"/>
    <property type="match status" value="1"/>
</dbReference>
<dbReference type="InterPro" id="IPR023996">
    <property type="entry name" value="TonB-dep_OMP_SusC/RagA"/>
</dbReference>
<keyword evidence="5 9" id="KW-0798">TonB box</keyword>
<evidence type="ECO:0000313" key="12">
    <source>
        <dbReference type="EMBL" id="GAA4090823.1"/>
    </source>
</evidence>
<dbReference type="InterPro" id="IPR037066">
    <property type="entry name" value="Plug_dom_sf"/>
</dbReference>
<dbReference type="SUPFAM" id="SSF56935">
    <property type="entry name" value="Porins"/>
    <property type="match status" value="1"/>
</dbReference>
<dbReference type="InterPro" id="IPR023997">
    <property type="entry name" value="TonB-dep_OMP_SusC/RagA_CS"/>
</dbReference>
<dbReference type="InterPro" id="IPR012910">
    <property type="entry name" value="Plug_dom"/>
</dbReference>
<protein>
    <submittedName>
        <fullName evidence="12">TonB-dependent receptor</fullName>
    </submittedName>
</protein>
<dbReference type="InterPro" id="IPR008969">
    <property type="entry name" value="CarboxyPept-like_regulatory"/>
</dbReference>